<evidence type="ECO:0000256" key="6">
    <source>
        <dbReference type="ARBA" id="ARBA00022475"/>
    </source>
</evidence>
<feature type="domain" description="Histidine kinase" evidence="18">
    <location>
        <begin position="213"/>
        <end position="430"/>
    </location>
</feature>
<dbReference type="NCBIfam" id="TIGR02966">
    <property type="entry name" value="phoR_proteo"/>
    <property type="match status" value="1"/>
</dbReference>
<evidence type="ECO:0000256" key="4">
    <source>
        <dbReference type="ARBA" id="ARBA00019665"/>
    </source>
</evidence>
<proteinExistence type="predicted"/>
<evidence type="ECO:0000256" key="2">
    <source>
        <dbReference type="ARBA" id="ARBA00004236"/>
    </source>
</evidence>
<keyword evidence="7" id="KW-0597">Phosphoprotein</keyword>
<dbReference type="Pfam" id="PF00989">
    <property type="entry name" value="PAS"/>
    <property type="match status" value="1"/>
</dbReference>
<dbReference type="SMART" id="SM00091">
    <property type="entry name" value="PAS"/>
    <property type="match status" value="1"/>
</dbReference>
<dbReference type="EC" id="2.7.13.3" evidence="3"/>
<dbReference type="InterPro" id="IPR003594">
    <property type="entry name" value="HATPase_dom"/>
</dbReference>
<comment type="catalytic activity">
    <reaction evidence="1">
        <text>ATP + protein L-histidine = ADP + protein N-phospho-L-histidine.</text>
        <dbReference type="EC" id="2.7.13.3"/>
    </reaction>
</comment>
<keyword evidence="9 20" id="KW-0808">Transferase</keyword>
<dbReference type="InterPro" id="IPR004358">
    <property type="entry name" value="Sig_transdc_His_kin-like_C"/>
</dbReference>
<evidence type="ECO:0000256" key="7">
    <source>
        <dbReference type="ARBA" id="ARBA00022553"/>
    </source>
</evidence>
<keyword evidence="13" id="KW-0067">ATP-binding</keyword>
<dbReference type="EMBL" id="JBBPCO010000002">
    <property type="protein sequence ID" value="MEK8088553.1"/>
    <property type="molecule type" value="Genomic_DNA"/>
</dbReference>
<dbReference type="Gene3D" id="3.30.565.10">
    <property type="entry name" value="Histidine kinase-like ATPase, C-terminal domain"/>
    <property type="match status" value="1"/>
</dbReference>
<gene>
    <name evidence="20" type="primary">phoR</name>
    <name evidence="20" type="ORF">WOB96_02125</name>
</gene>
<evidence type="ECO:0000313" key="21">
    <source>
        <dbReference type="Proteomes" id="UP001446205"/>
    </source>
</evidence>
<keyword evidence="14" id="KW-1133">Transmembrane helix</keyword>
<keyword evidence="10" id="KW-0812">Transmembrane</keyword>
<protein>
    <recommendedName>
        <fullName evidence="4">Phosphate regulon sensor protein PhoR</fullName>
        <ecNumber evidence="3">2.7.13.3</ecNumber>
    </recommendedName>
</protein>
<evidence type="ECO:0000256" key="1">
    <source>
        <dbReference type="ARBA" id="ARBA00000085"/>
    </source>
</evidence>
<dbReference type="Pfam" id="PF02518">
    <property type="entry name" value="HATPase_c"/>
    <property type="match status" value="1"/>
</dbReference>
<evidence type="ECO:0000256" key="3">
    <source>
        <dbReference type="ARBA" id="ARBA00012438"/>
    </source>
</evidence>
<dbReference type="Pfam" id="PF00512">
    <property type="entry name" value="HisKA"/>
    <property type="match status" value="1"/>
</dbReference>
<keyword evidence="8" id="KW-0592">Phosphate transport</keyword>
<dbReference type="SUPFAM" id="SSF47384">
    <property type="entry name" value="Homodimeric domain of signal transducing histidine kinase"/>
    <property type="match status" value="1"/>
</dbReference>
<name>A0ABU9D4S7_9PROT</name>
<sequence>MVLPASLAGPLGFALLGILPAALGCTNPVCRGLEILVFLLLVFWIGWHRSQVIKLQHWFAAPDNVLPPEASGQWEELFSIGYRWRKGEEQQRHRLRQTLEQLQQAMDALPDALLLLDARGEMLWGNRSTATLLGLQWPMDRGQSLDHLVRHPRFRAFIEQGEAGTLQIPSPVAPQKTLEVSRFPLPQGDSLMAFRDVSRLLQLEQMRRDFVANVSHELRSPITVLSGFIETLQETPGCNDGEAASYLDLMAQQTTRMQSLVANLLILARLESEALPRHHEPVLLSGLIRQTLGALQEQSQSKALRIELELDDSLYICAELVDLTSIVRNLIENAISYTPAGERIRISWTRNPEGALFIVEDSGSGIAPEHLPRLTERFYRVDEGRARGSGGTGLGLSIVKHAAARYDARLQIESQPGLGSTFRVHFPKAHLCRGEVPD</sequence>
<dbReference type="PROSITE" id="PS50112">
    <property type="entry name" value="PAS"/>
    <property type="match status" value="1"/>
</dbReference>
<dbReference type="SMART" id="SM00387">
    <property type="entry name" value="HATPase_c"/>
    <property type="match status" value="1"/>
</dbReference>
<dbReference type="InterPro" id="IPR003661">
    <property type="entry name" value="HisK_dim/P_dom"/>
</dbReference>
<dbReference type="InterPro" id="IPR035965">
    <property type="entry name" value="PAS-like_dom_sf"/>
</dbReference>
<evidence type="ECO:0000256" key="5">
    <source>
        <dbReference type="ARBA" id="ARBA00022448"/>
    </source>
</evidence>
<organism evidence="20 21">
    <name type="scientific">Thermithiobacillus plumbiphilus</name>
    <dbReference type="NCBI Taxonomy" id="1729899"/>
    <lineage>
        <taxon>Bacteria</taxon>
        <taxon>Pseudomonadati</taxon>
        <taxon>Pseudomonadota</taxon>
        <taxon>Acidithiobacillia</taxon>
        <taxon>Acidithiobacillales</taxon>
        <taxon>Thermithiobacillaceae</taxon>
        <taxon>Thermithiobacillus</taxon>
    </lineage>
</organism>
<dbReference type="InterPro" id="IPR021766">
    <property type="entry name" value="PhoR_N"/>
</dbReference>
<dbReference type="GO" id="GO:0004673">
    <property type="term" value="F:protein histidine kinase activity"/>
    <property type="evidence" value="ECO:0007669"/>
    <property type="project" value="UniProtKB-EC"/>
</dbReference>
<dbReference type="InterPro" id="IPR013767">
    <property type="entry name" value="PAS_fold"/>
</dbReference>
<evidence type="ECO:0000256" key="17">
    <source>
        <dbReference type="ARBA" id="ARBA00025207"/>
    </source>
</evidence>
<keyword evidence="16" id="KW-0472">Membrane</keyword>
<comment type="caution">
    <text evidence="20">The sequence shown here is derived from an EMBL/GenBank/DDBJ whole genome shotgun (WGS) entry which is preliminary data.</text>
</comment>
<evidence type="ECO:0000256" key="10">
    <source>
        <dbReference type="ARBA" id="ARBA00022692"/>
    </source>
</evidence>
<keyword evidence="6" id="KW-1003">Cell membrane</keyword>
<keyword evidence="15" id="KW-0902">Two-component regulatory system</keyword>
<evidence type="ECO:0000313" key="20">
    <source>
        <dbReference type="EMBL" id="MEK8088553.1"/>
    </source>
</evidence>
<comment type="subcellular location">
    <subcellularLocation>
        <location evidence="2">Cell membrane</location>
    </subcellularLocation>
</comment>
<dbReference type="SMART" id="SM00388">
    <property type="entry name" value="HisKA"/>
    <property type="match status" value="1"/>
</dbReference>
<feature type="domain" description="PAS" evidence="19">
    <location>
        <begin position="98"/>
        <end position="136"/>
    </location>
</feature>
<evidence type="ECO:0000256" key="16">
    <source>
        <dbReference type="ARBA" id="ARBA00023136"/>
    </source>
</evidence>
<evidence type="ECO:0000256" key="13">
    <source>
        <dbReference type="ARBA" id="ARBA00022840"/>
    </source>
</evidence>
<keyword evidence="5" id="KW-0813">Transport</keyword>
<keyword evidence="12 20" id="KW-0418">Kinase</keyword>
<evidence type="ECO:0000256" key="8">
    <source>
        <dbReference type="ARBA" id="ARBA00022592"/>
    </source>
</evidence>
<dbReference type="PANTHER" id="PTHR45453:SF1">
    <property type="entry name" value="PHOSPHATE REGULON SENSOR PROTEIN PHOR"/>
    <property type="match status" value="1"/>
</dbReference>
<evidence type="ECO:0000256" key="11">
    <source>
        <dbReference type="ARBA" id="ARBA00022741"/>
    </source>
</evidence>
<dbReference type="InterPro" id="IPR050351">
    <property type="entry name" value="BphY/WalK/GraS-like"/>
</dbReference>
<evidence type="ECO:0000256" key="15">
    <source>
        <dbReference type="ARBA" id="ARBA00023012"/>
    </source>
</evidence>
<dbReference type="Pfam" id="PF11808">
    <property type="entry name" value="PhoR"/>
    <property type="match status" value="1"/>
</dbReference>
<dbReference type="InterPro" id="IPR036097">
    <property type="entry name" value="HisK_dim/P_sf"/>
</dbReference>
<dbReference type="SUPFAM" id="SSF55874">
    <property type="entry name" value="ATPase domain of HSP90 chaperone/DNA topoisomerase II/histidine kinase"/>
    <property type="match status" value="1"/>
</dbReference>
<dbReference type="InterPro" id="IPR014310">
    <property type="entry name" value="Sig_transdc_His_kinase_PhoR"/>
</dbReference>
<dbReference type="SUPFAM" id="SSF55785">
    <property type="entry name" value="PYP-like sensor domain (PAS domain)"/>
    <property type="match status" value="1"/>
</dbReference>
<keyword evidence="11" id="KW-0547">Nucleotide-binding</keyword>
<dbReference type="PRINTS" id="PR00344">
    <property type="entry name" value="BCTRLSENSOR"/>
</dbReference>
<dbReference type="Proteomes" id="UP001446205">
    <property type="component" value="Unassembled WGS sequence"/>
</dbReference>
<evidence type="ECO:0000256" key="12">
    <source>
        <dbReference type="ARBA" id="ARBA00022777"/>
    </source>
</evidence>
<reference evidence="20 21" key="1">
    <citation type="submission" date="2024-04" db="EMBL/GenBank/DDBJ databases">
        <authorList>
            <person name="Abashina T."/>
            <person name="Shaikin A."/>
        </authorList>
    </citation>
    <scope>NUCLEOTIDE SEQUENCE [LARGE SCALE GENOMIC DNA]</scope>
    <source>
        <strain evidence="20 21">AAFK</strain>
    </source>
</reference>
<accession>A0ABU9D4S7</accession>
<keyword evidence="21" id="KW-1185">Reference proteome</keyword>
<dbReference type="Gene3D" id="1.10.287.130">
    <property type="match status" value="1"/>
</dbReference>
<dbReference type="Gene3D" id="3.30.450.20">
    <property type="entry name" value="PAS domain"/>
    <property type="match status" value="1"/>
</dbReference>
<evidence type="ECO:0000256" key="9">
    <source>
        <dbReference type="ARBA" id="ARBA00022679"/>
    </source>
</evidence>
<dbReference type="RefSeq" id="WP_341369620.1">
    <property type="nucleotide sequence ID" value="NZ_JBBPCO010000002.1"/>
</dbReference>
<evidence type="ECO:0000259" key="19">
    <source>
        <dbReference type="PROSITE" id="PS50112"/>
    </source>
</evidence>
<evidence type="ECO:0000256" key="14">
    <source>
        <dbReference type="ARBA" id="ARBA00022989"/>
    </source>
</evidence>
<comment type="function">
    <text evidence="17">Member of the two-component regulatory system PhoR/PhoB involved in the phosphate regulon genes expression. PhoR may function as a membrane-associated protein kinase that phosphorylates PhoB in response to environmental signals.</text>
</comment>
<dbReference type="PANTHER" id="PTHR45453">
    <property type="entry name" value="PHOSPHATE REGULON SENSOR PROTEIN PHOR"/>
    <property type="match status" value="1"/>
</dbReference>
<dbReference type="InterPro" id="IPR000014">
    <property type="entry name" value="PAS"/>
</dbReference>
<dbReference type="InterPro" id="IPR005467">
    <property type="entry name" value="His_kinase_dom"/>
</dbReference>
<dbReference type="PROSITE" id="PS50109">
    <property type="entry name" value="HIS_KIN"/>
    <property type="match status" value="1"/>
</dbReference>
<dbReference type="CDD" id="cd00082">
    <property type="entry name" value="HisKA"/>
    <property type="match status" value="1"/>
</dbReference>
<dbReference type="InterPro" id="IPR036890">
    <property type="entry name" value="HATPase_C_sf"/>
</dbReference>
<evidence type="ECO:0000259" key="18">
    <source>
        <dbReference type="PROSITE" id="PS50109"/>
    </source>
</evidence>